<keyword evidence="3" id="KW-1185">Reference proteome</keyword>
<keyword evidence="1" id="KW-0812">Transmembrane</keyword>
<sequence length="112" mass="12795">MPFQHPLDMCLVVTFAVQIEKIKDKMLFDEFDVLTFIYFHLLLSLAILALYFNLPDWGRAGEASRSCISHRKANTFSYYDHPPTNSTKSMLLVTLVRVSYAGNGKFAESQPD</sequence>
<evidence type="ECO:0000313" key="3">
    <source>
        <dbReference type="Proteomes" id="UP000322873"/>
    </source>
</evidence>
<dbReference type="EMBL" id="VICG01000003">
    <property type="protein sequence ID" value="KAA8573775.1"/>
    <property type="molecule type" value="Genomic_DNA"/>
</dbReference>
<evidence type="ECO:0000313" key="2">
    <source>
        <dbReference type="EMBL" id="KAA8573775.1"/>
    </source>
</evidence>
<keyword evidence="1" id="KW-1133">Transmembrane helix</keyword>
<name>A0A5M9K4L6_MONFR</name>
<gene>
    <name evidence="2" type="ORF">EYC84_005337</name>
</gene>
<evidence type="ECO:0000256" key="1">
    <source>
        <dbReference type="SAM" id="Phobius"/>
    </source>
</evidence>
<comment type="caution">
    <text evidence="2">The sequence shown here is derived from an EMBL/GenBank/DDBJ whole genome shotgun (WGS) entry which is preliminary data.</text>
</comment>
<feature type="transmembrane region" description="Helical" evidence="1">
    <location>
        <begin position="33"/>
        <end position="54"/>
    </location>
</feature>
<protein>
    <submittedName>
        <fullName evidence="2">Uncharacterized protein</fullName>
    </submittedName>
</protein>
<keyword evidence="1" id="KW-0472">Membrane</keyword>
<reference evidence="2 3" key="1">
    <citation type="submission" date="2019-06" db="EMBL/GenBank/DDBJ databases">
        <title>Genome Sequence of the Brown Rot Fungal Pathogen Monilinia fructicola.</title>
        <authorList>
            <person name="De Miccolis Angelini R.M."/>
            <person name="Landi L."/>
            <person name="Abate D."/>
            <person name="Pollastro S."/>
            <person name="Romanazzi G."/>
            <person name="Faretra F."/>
        </authorList>
    </citation>
    <scope>NUCLEOTIDE SEQUENCE [LARGE SCALE GENOMIC DNA]</scope>
    <source>
        <strain evidence="2 3">Mfrc123</strain>
    </source>
</reference>
<dbReference type="AlphaFoldDB" id="A0A5M9K4L6"/>
<proteinExistence type="predicted"/>
<organism evidence="2 3">
    <name type="scientific">Monilinia fructicola</name>
    <name type="common">Brown rot fungus</name>
    <name type="synonym">Ciboria fructicola</name>
    <dbReference type="NCBI Taxonomy" id="38448"/>
    <lineage>
        <taxon>Eukaryota</taxon>
        <taxon>Fungi</taxon>
        <taxon>Dikarya</taxon>
        <taxon>Ascomycota</taxon>
        <taxon>Pezizomycotina</taxon>
        <taxon>Leotiomycetes</taxon>
        <taxon>Helotiales</taxon>
        <taxon>Sclerotiniaceae</taxon>
        <taxon>Monilinia</taxon>
    </lineage>
</organism>
<dbReference type="Proteomes" id="UP000322873">
    <property type="component" value="Unassembled WGS sequence"/>
</dbReference>
<accession>A0A5M9K4L6</accession>